<proteinExistence type="predicted"/>
<feature type="signal peptide" evidence="1">
    <location>
        <begin position="1"/>
        <end position="19"/>
    </location>
</feature>
<accession>A0A086J1L4</accession>
<dbReference type="EMBL" id="AKIJ01000003">
    <property type="protein sequence ID" value="KFG26032.1"/>
    <property type="molecule type" value="Genomic_DNA"/>
</dbReference>
<feature type="chain" id="PRO_5040662694" evidence="1">
    <location>
        <begin position="20"/>
        <end position="176"/>
    </location>
</feature>
<dbReference type="OrthoDB" id="2187255at2759"/>
<reference evidence="3" key="2">
    <citation type="submission" date="2012-10" db="EMBL/GenBank/DDBJ databases">
        <authorList>
            <consortium name="The Broad Institute Genome Sequencing Platform"/>
            <consortium name="The Broad Institute Genome Sequencing Center for Infectious Disease"/>
            <person name="Cuomo C."/>
            <person name="Troemel E."/>
            <person name="Walker B."/>
            <person name="Young S.K."/>
            <person name="Zeng Q."/>
            <person name="Gargeya S."/>
            <person name="Fitzgerald M."/>
            <person name="Haas B."/>
            <person name="Abouelleil A."/>
            <person name="Alvarado L."/>
            <person name="Arachchi H.M."/>
            <person name="Berlin A.M."/>
            <person name="Chapman S.B."/>
            <person name="Goldberg J."/>
            <person name="Griggs A."/>
            <person name="Gujja S."/>
            <person name="Hansen M."/>
            <person name="Howarth C."/>
            <person name="Imamovic A."/>
            <person name="Larimer J."/>
            <person name="McCowan C."/>
            <person name="Murphy C."/>
            <person name="Neiman D."/>
            <person name="Pearson M."/>
            <person name="Priest M."/>
            <person name="Roberts A."/>
            <person name="Saif S."/>
            <person name="Shea T."/>
            <person name="Sisk P."/>
            <person name="Sykes S."/>
            <person name="Wortman J."/>
            <person name="Nusbaum C."/>
            <person name="Birren B."/>
        </authorList>
    </citation>
    <scope>NUCLEOTIDE SEQUENCE</scope>
    <source>
        <strain evidence="3">ERTm6</strain>
    </source>
</reference>
<dbReference type="AlphaFoldDB" id="H8ZBQ7"/>
<reference evidence="2" key="1">
    <citation type="submission" date="2011-03" db="EMBL/GenBank/DDBJ databases">
        <title>The Genome Sequence of Nematocida sp1 strain ERTm2.</title>
        <authorList>
            <consortium name="The Broad Institute Genome Sequencing Platform"/>
            <consortium name="The Broad Institute Genome Sequencing Center for Infectious Disease"/>
            <person name="Cuomo C."/>
            <person name="Troemel E."/>
            <person name="Young S.K."/>
            <person name="Zeng Q."/>
            <person name="Gargeya S."/>
            <person name="Fitzgerald M."/>
            <person name="Haas B."/>
            <person name="Abouelleil A."/>
            <person name="Alvarado L."/>
            <person name="Arachchi H.M."/>
            <person name="Berlin A."/>
            <person name="Brown A."/>
            <person name="Chapman S.B."/>
            <person name="Chen Z."/>
            <person name="Dunbar C."/>
            <person name="Freedman E."/>
            <person name="Gearin G."/>
            <person name="Gellesch M."/>
            <person name="Goldberg J."/>
            <person name="Griggs A."/>
            <person name="Gujja S."/>
            <person name="Heilman E.R."/>
            <person name="Heiman D."/>
            <person name="Howarth C."/>
            <person name="Larson L."/>
            <person name="Lui A."/>
            <person name="MacDonald P.J.P."/>
            <person name="Mehta T."/>
            <person name="Montmayeur A."/>
            <person name="Murphy C."/>
            <person name="Neiman D."/>
            <person name="Pearson M."/>
            <person name="Priest M."/>
            <person name="Roberts A."/>
            <person name="Saif S."/>
            <person name="Shea T."/>
            <person name="Shenoy N."/>
            <person name="Sisk P."/>
            <person name="Stolte C."/>
            <person name="Sykes S."/>
            <person name="White J."/>
            <person name="Yandava C."/>
            <person name="Wortman J."/>
            <person name="Nusbaum C."/>
            <person name="Birren B."/>
        </authorList>
    </citation>
    <scope>NUCLEOTIDE SEQUENCE</scope>
    <source>
        <strain evidence="2">ERTm2</strain>
    </source>
</reference>
<evidence type="ECO:0000313" key="2">
    <source>
        <dbReference type="EMBL" id="EHY66310.1"/>
    </source>
</evidence>
<keyword evidence="1" id="KW-0732">Signal</keyword>
<dbReference type="EMBL" id="JH604634">
    <property type="protein sequence ID" value="EHY66310.1"/>
    <property type="molecule type" value="Genomic_DNA"/>
</dbReference>
<name>H8ZBQ7_NEMA1</name>
<dbReference type="Proteomes" id="UP000054524">
    <property type="component" value="Unassembled WGS sequence"/>
</dbReference>
<evidence type="ECO:0000313" key="3">
    <source>
        <dbReference type="EMBL" id="KFG26032.1"/>
    </source>
</evidence>
<protein>
    <submittedName>
        <fullName evidence="2">Uncharacterized protein</fullName>
    </submittedName>
</protein>
<reference evidence="3 4" key="3">
    <citation type="journal article" date="2014" name="Genome Announc.">
        <title>Genome Sequence of the Microsporidian Species Nematocida sp1 Strain ERTm6 (ATCC PRA-372).</title>
        <authorList>
            <person name="Bakowski M.A."/>
            <person name="Priest M."/>
            <person name="Young S."/>
            <person name="Cuomo C.A."/>
            <person name="Troemel E.R."/>
        </authorList>
    </citation>
    <scope>NUCLEOTIDE SEQUENCE [LARGE SCALE GENOMIC DNA]</scope>
    <source>
        <strain evidence="3 4">ERTm6</strain>
    </source>
</reference>
<gene>
    <name evidence="2" type="ORF">NERG_01006</name>
    <name evidence="3" type="ORF">NESG_01144</name>
</gene>
<dbReference type="HOGENOM" id="CLU_1525580_0_0_1"/>
<evidence type="ECO:0000313" key="4">
    <source>
        <dbReference type="Proteomes" id="UP000054524"/>
    </source>
</evidence>
<dbReference type="Proteomes" id="UP000005622">
    <property type="component" value="Unassembled WGS sequence"/>
</dbReference>
<organism evidence="2">
    <name type="scientific">Nematocida ausubeli (strain ATCC PRA-371 / ERTm2)</name>
    <name type="common">Nematode killer fungus</name>
    <dbReference type="NCBI Taxonomy" id="1913371"/>
    <lineage>
        <taxon>Eukaryota</taxon>
        <taxon>Fungi</taxon>
        <taxon>Fungi incertae sedis</taxon>
        <taxon>Microsporidia</taxon>
        <taxon>Nematocida</taxon>
    </lineage>
</organism>
<accession>H8ZBQ7</accession>
<evidence type="ECO:0000256" key="1">
    <source>
        <dbReference type="SAM" id="SignalP"/>
    </source>
</evidence>
<keyword evidence="4" id="KW-1185">Reference proteome</keyword>
<sequence length="176" mass="20169">MYFVRLVIACAMLLLGTKASKPLTFNLPSSDSASRERMSALITTHIKSLFENRKEIPYISSGYAGVKFYYNQPKHTTIMQYGDAQIHYNVYVRNNSSKTYSHTFSIINRSSDTSVAAEVIIKLFQNKMSFSAKQKGEMTNISYDLINKLEQAIIDLSKTTAELDEYQYKRLVQYVK</sequence>